<keyword evidence="5" id="KW-1185">Reference proteome</keyword>
<dbReference type="Proteomes" id="UP001061302">
    <property type="component" value="Chromosome"/>
</dbReference>
<dbReference type="RefSeq" id="WP_263126070.1">
    <property type="nucleotide sequence ID" value="NZ_CP106753.1"/>
</dbReference>
<name>A0ABY6DUG0_9NEIS</name>
<keyword evidence="1" id="KW-0238">DNA-binding</keyword>
<feature type="domain" description="Tyr recombinase" evidence="3">
    <location>
        <begin position="191"/>
        <end position="325"/>
    </location>
</feature>
<reference evidence="4" key="1">
    <citation type="submission" date="2022-10" db="EMBL/GenBank/DDBJ databases">
        <title>Chitiniphilus purpureus sp. nov., a novel chitin-degrading bacterium isolated from crawfish pond sediment.</title>
        <authorList>
            <person name="Li K."/>
        </authorList>
    </citation>
    <scope>NUCLEOTIDE SEQUENCE</scope>
    <source>
        <strain evidence="4">CD1</strain>
    </source>
</reference>
<accession>A0ABY6DUG0</accession>
<dbReference type="InterPro" id="IPR010998">
    <property type="entry name" value="Integrase_recombinase_N"/>
</dbReference>
<dbReference type="Gene3D" id="1.10.150.130">
    <property type="match status" value="1"/>
</dbReference>
<dbReference type="EMBL" id="CP106753">
    <property type="protein sequence ID" value="UXY16686.1"/>
    <property type="molecule type" value="Genomic_DNA"/>
</dbReference>
<organism evidence="4 5">
    <name type="scientific">Chitiniphilus purpureus</name>
    <dbReference type="NCBI Taxonomy" id="2981137"/>
    <lineage>
        <taxon>Bacteria</taxon>
        <taxon>Pseudomonadati</taxon>
        <taxon>Pseudomonadota</taxon>
        <taxon>Betaproteobacteria</taxon>
        <taxon>Neisseriales</taxon>
        <taxon>Chitinibacteraceae</taxon>
        <taxon>Chitiniphilus</taxon>
    </lineage>
</organism>
<evidence type="ECO:0000313" key="4">
    <source>
        <dbReference type="EMBL" id="UXY16686.1"/>
    </source>
</evidence>
<protein>
    <submittedName>
        <fullName evidence="4">Site-specific integrase</fullName>
    </submittedName>
</protein>
<dbReference type="InterPro" id="IPR011010">
    <property type="entry name" value="DNA_brk_join_enz"/>
</dbReference>
<dbReference type="InterPro" id="IPR002104">
    <property type="entry name" value="Integrase_catalytic"/>
</dbReference>
<evidence type="ECO:0000256" key="2">
    <source>
        <dbReference type="ARBA" id="ARBA00023172"/>
    </source>
</evidence>
<keyword evidence="2" id="KW-0233">DNA recombination</keyword>
<evidence type="ECO:0000256" key="1">
    <source>
        <dbReference type="ARBA" id="ARBA00023125"/>
    </source>
</evidence>
<dbReference type="Pfam" id="PF00589">
    <property type="entry name" value="Phage_integrase"/>
    <property type="match status" value="1"/>
</dbReference>
<sequence>MAPPRKKNADLPARMFARKGKRGTTYYYLAERPDGNGRDWINLGKDRAAAFAKYGRLDSGADSHVRSNIVSELIKRYQREVYPTKAAETQRKNDQEFKHIEAVFGAMPIDAIKPVHVRKYLDLRGKTAPVRANREKALLSHLFNKAREWGITEAQNPCSGITGHKETGRQVYVFDEDFRAVYAVAEPPLQDAMDLYLLIGQRVTDVIRLMRTDIKDRRLWTRQGKTKKLVGVAITGELAKVIERILARPVEPGHVASSHLIRDAKGQALTYAKLRGMFDRARKASGVNFQLRDLRSKSATDELDLAVANERLGHSTVTMTKHYRKAIKVDPLR</sequence>
<dbReference type="SUPFAM" id="SSF56349">
    <property type="entry name" value="DNA breaking-rejoining enzymes"/>
    <property type="match status" value="1"/>
</dbReference>
<evidence type="ECO:0000313" key="5">
    <source>
        <dbReference type="Proteomes" id="UP001061302"/>
    </source>
</evidence>
<evidence type="ECO:0000259" key="3">
    <source>
        <dbReference type="Pfam" id="PF00589"/>
    </source>
</evidence>
<gene>
    <name evidence="4" type="ORF">N8I74_06605</name>
</gene>
<proteinExistence type="predicted"/>
<dbReference type="Gene3D" id="1.10.443.10">
    <property type="entry name" value="Intergrase catalytic core"/>
    <property type="match status" value="1"/>
</dbReference>
<dbReference type="InterPro" id="IPR013762">
    <property type="entry name" value="Integrase-like_cat_sf"/>
</dbReference>